<sequence>MERSVKAQRDTSKNSTLATLSIQANQLLLNQPQLIELHGVDEQKLSLLGFSKEEFVYILADLRGAEVFHRIDGSKKAVLSEYRSTFLRHPKVGLAWRELIRGRFISQSPFTDAVDALLQSERDHTQSGQGLIVDSTQMNASEGRSHESASRTPVG</sequence>
<feature type="region of interest" description="Disordered" evidence="1">
    <location>
        <begin position="125"/>
        <end position="155"/>
    </location>
</feature>
<dbReference type="AlphaFoldDB" id="A0A1G2MFJ7"/>
<protein>
    <submittedName>
        <fullName evidence="2">Uncharacterized protein</fullName>
    </submittedName>
</protein>
<gene>
    <name evidence="2" type="ORF">A3C72_00690</name>
</gene>
<dbReference type="EMBL" id="MHRK01000051">
    <property type="protein sequence ID" value="OHA22603.1"/>
    <property type="molecule type" value="Genomic_DNA"/>
</dbReference>
<comment type="caution">
    <text evidence="2">The sequence shown here is derived from an EMBL/GenBank/DDBJ whole genome shotgun (WGS) entry which is preliminary data.</text>
</comment>
<proteinExistence type="predicted"/>
<name>A0A1G2MFJ7_9BACT</name>
<evidence type="ECO:0000313" key="3">
    <source>
        <dbReference type="Proteomes" id="UP000177130"/>
    </source>
</evidence>
<reference evidence="2 3" key="1">
    <citation type="journal article" date="2016" name="Nat. Commun.">
        <title>Thousands of microbial genomes shed light on interconnected biogeochemical processes in an aquifer system.</title>
        <authorList>
            <person name="Anantharaman K."/>
            <person name="Brown C.T."/>
            <person name="Hug L.A."/>
            <person name="Sharon I."/>
            <person name="Castelle C.J."/>
            <person name="Probst A.J."/>
            <person name="Thomas B.C."/>
            <person name="Singh A."/>
            <person name="Wilkins M.J."/>
            <person name="Karaoz U."/>
            <person name="Brodie E.L."/>
            <person name="Williams K.H."/>
            <person name="Hubbard S.S."/>
            <person name="Banfield J.F."/>
        </authorList>
    </citation>
    <scope>NUCLEOTIDE SEQUENCE [LARGE SCALE GENOMIC DNA]</scope>
</reference>
<accession>A0A1G2MFJ7</accession>
<organism evidence="2 3">
    <name type="scientific">Candidatus Taylorbacteria bacterium RIFCSPHIGHO2_02_FULL_43_32b</name>
    <dbReference type="NCBI Taxonomy" id="1802306"/>
    <lineage>
        <taxon>Bacteria</taxon>
        <taxon>Candidatus Tayloriibacteriota</taxon>
    </lineage>
</organism>
<feature type="compositionally biased region" description="Polar residues" evidence="1">
    <location>
        <begin position="126"/>
        <end position="142"/>
    </location>
</feature>
<dbReference type="Proteomes" id="UP000177130">
    <property type="component" value="Unassembled WGS sequence"/>
</dbReference>
<evidence type="ECO:0000256" key="1">
    <source>
        <dbReference type="SAM" id="MobiDB-lite"/>
    </source>
</evidence>
<dbReference type="STRING" id="1802306.A3C72_00690"/>
<evidence type="ECO:0000313" key="2">
    <source>
        <dbReference type="EMBL" id="OHA22603.1"/>
    </source>
</evidence>